<feature type="compositionally biased region" description="Polar residues" evidence="1">
    <location>
        <begin position="218"/>
        <end position="235"/>
    </location>
</feature>
<dbReference type="VEuPathDB" id="AmoebaDB:NF0038250"/>
<reference evidence="2 3" key="1">
    <citation type="journal article" date="2019" name="Sci. Rep.">
        <title>Nanopore sequencing improves the draft genome of the human pathogenic amoeba Naegleria fowleri.</title>
        <authorList>
            <person name="Liechti N."/>
            <person name="Schurch N."/>
            <person name="Bruggmann R."/>
            <person name="Wittwer M."/>
        </authorList>
    </citation>
    <scope>NUCLEOTIDE SEQUENCE [LARGE SCALE GENOMIC DNA]</scope>
    <source>
        <strain evidence="2 3">ATCC 30894</strain>
    </source>
</reference>
<feature type="compositionally biased region" description="Basic and acidic residues" evidence="1">
    <location>
        <begin position="130"/>
        <end position="140"/>
    </location>
</feature>
<evidence type="ECO:0000256" key="1">
    <source>
        <dbReference type="SAM" id="MobiDB-lite"/>
    </source>
</evidence>
<feature type="compositionally biased region" description="Low complexity" evidence="1">
    <location>
        <begin position="302"/>
        <end position="345"/>
    </location>
</feature>
<evidence type="ECO:0000313" key="2">
    <source>
        <dbReference type="EMBL" id="KAF0980960.1"/>
    </source>
</evidence>
<proteinExistence type="predicted"/>
<sequence>MPNNVVHDDTNHRIIITTQSPSPSHRHNHMDHFNKEEKEEEIQILSTNIENNKNHLLPSTQSSTSYHQAVNETISKHKIKQYESELTSGSGGGMDGTIYSGCLYQLFAPFYMLFGGVFSSSNNNGSSKASSDKPPTREETSSLLLGDEEDDEENSSLNASSMYSNQNHHQCGEDDEDLESYLNRSLEGATSVLHKEEQQLYSKFKDSSYRNIFESKSGEGNQQQPSMSTLSSQKTLSKENRQQHQNDLDDLLNFNDIPKNELLTLNPFKQNSDQSILVNSDRFENISLEDEKSGTSEKTNTKETTTTSSLPQQTLVHALSGTSNVSSFTSSGSNNNNNHSASHSSPRVPTTTVSNAKAVHTRNTNFSTTTTTQPPQPQHYTPPVIDEETFSNLLQQHYEDDDDDEDD</sequence>
<organism evidence="2 3">
    <name type="scientific">Naegleria fowleri</name>
    <name type="common">Brain eating amoeba</name>
    <dbReference type="NCBI Taxonomy" id="5763"/>
    <lineage>
        <taxon>Eukaryota</taxon>
        <taxon>Discoba</taxon>
        <taxon>Heterolobosea</taxon>
        <taxon>Tetramitia</taxon>
        <taxon>Eutetramitia</taxon>
        <taxon>Vahlkampfiidae</taxon>
        <taxon>Naegleria</taxon>
    </lineage>
</organism>
<dbReference type="AlphaFoldDB" id="A0A6A5C529"/>
<dbReference type="EMBL" id="VFQX01000016">
    <property type="protein sequence ID" value="KAF0980960.1"/>
    <property type="molecule type" value="Genomic_DNA"/>
</dbReference>
<dbReference type="RefSeq" id="XP_044565673.1">
    <property type="nucleotide sequence ID" value="XM_044703301.1"/>
</dbReference>
<feature type="compositionally biased region" description="Basic and acidic residues" evidence="1">
    <location>
        <begin position="287"/>
        <end position="301"/>
    </location>
</feature>
<dbReference type="Proteomes" id="UP000444721">
    <property type="component" value="Unassembled WGS sequence"/>
</dbReference>
<feature type="compositionally biased region" description="Polar residues" evidence="1">
    <location>
        <begin position="347"/>
        <end position="367"/>
    </location>
</feature>
<feature type="region of interest" description="Disordered" evidence="1">
    <location>
        <begin position="215"/>
        <end position="252"/>
    </location>
</feature>
<accession>A0A6A5C529</accession>
<comment type="caution">
    <text evidence="2">The sequence shown here is derived from an EMBL/GenBank/DDBJ whole genome shotgun (WGS) entry which is preliminary data.</text>
</comment>
<keyword evidence="3" id="KW-1185">Reference proteome</keyword>
<feature type="compositionally biased region" description="Low complexity" evidence="1">
    <location>
        <begin position="368"/>
        <end position="383"/>
    </location>
</feature>
<evidence type="ECO:0000313" key="3">
    <source>
        <dbReference type="Proteomes" id="UP000444721"/>
    </source>
</evidence>
<gene>
    <name evidence="2" type="ORF">FDP41_012748</name>
</gene>
<protein>
    <submittedName>
        <fullName evidence="2">Uncharacterized protein</fullName>
    </submittedName>
</protein>
<feature type="region of interest" description="Disordered" evidence="1">
    <location>
        <begin position="287"/>
        <end position="407"/>
    </location>
</feature>
<dbReference type="GeneID" id="68119963"/>
<dbReference type="VEuPathDB" id="AmoebaDB:NfTy_037040"/>
<dbReference type="OrthoDB" id="10640271at2759"/>
<name>A0A6A5C529_NAEFO</name>
<feature type="region of interest" description="Disordered" evidence="1">
    <location>
        <begin position="122"/>
        <end position="177"/>
    </location>
</feature>
<dbReference type="VEuPathDB" id="AmoebaDB:FDP41_012748"/>
<feature type="compositionally biased region" description="Basic and acidic residues" evidence="1">
    <location>
        <begin position="236"/>
        <end position="247"/>
    </location>
</feature>